<dbReference type="PANTHER" id="PTHR48118:SF1">
    <property type="entry name" value="SPINDLE AND KINETOCHORE-ASSOCIATED PROTEIN 3"/>
    <property type="match status" value="1"/>
</dbReference>
<evidence type="ECO:0000256" key="10">
    <source>
        <dbReference type="ARBA" id="ARBA00023212"/>
    </source>
</evidence>
<dbReference type="GO" id="GO:0000278">
    <property type="term" value="P:mitotic cell cycle"/>
    <property type="evidence" value="ECO:0007669"/>
    <property type="project" value="TreeGrafter"/>
</dbReference>
<keyword evidence="8" id="KW-0498">Mitosis</keyword>
<evidence type="ECO:0000256" key="1">
    <source>
        <dbReference type="ARBA" id="ARBA00004186"/>
    </source>
</evidence>
<keyword evidence="11" id="KW-0131">Cell cycle</keyword>
<keyword evidence="6" id="KW-0132">Cell division</keyword>
<dbReference type="Gene3D" id="6.10.250.1400">
    <property type="match status" value="1"/>
</dbReference>
<keyword evidence="9" id="KW-0995">Kinetochore</keyword>
<keyword evidence="14" id="KW-1185">Reference proteome</keyword>
<keyword evidence="7" id="KW-0493">Microtubule</keyword>
<dbReference type="GO" id="GO:0000940">
    <property type="term" value="C:outer kinetochore"/>
    <property type="evidence" value="ECO:0007669"/>
    <property type="project" value="InterPro"/>
</dbReference>
<evidence type="ECO:0000313" key="13">
    <source>
        <dbReference type="EMBL" id="RIA82077.1"/>
    </source>
</evidence>
<reference evidence="13 14" key="1">
    <citation type="submission" date="2018-06" db="EMBL/GenBank/DDBJ databases">
        <title>Comparative genomics reveals the genomic features of Rhizophagus irregularis, R. cerebriforme, R. diaphanum and Gigaspora rosea, and their symbiotic lifestyle signature.</title>
        <authorList>
            <person name="Morin E."/>
            <person name="San Clemente H."/>
            <person name="Chen E.C.H."/>
            <person name="De La Providencia I."/>
            <person name="Hainaut M."/>
            <person name="Kuo A."/>
            <person name="Kohler A."/>
            <person name="Murat C."/>
            <person name="Tang N."/>
            <person name="Roy S."/>
            <person name="Loubradou J."/>
            <person name="Henrissat B."/>
            <person name="Grigoriev I.V."/>
            <person name="Corradi N."/>
            <person name="Roux C."/>
            <person name="Martin F.M."/>
        </authorList>
    </citation>
    <scope>NUCLEOTIDE SEQUENCE [LARGE SCALE GENOMIC DNA]</scope>
    <source>
        <strain evidence="13 14">DAOM 227022</strain>
    </source>
</reference>
<dbReference type="PANTHER" id="PTHR48118">
    <property type="entry name" value="SPINDLE AND KINETOCHORE-ASSOCIATED PROTEIN 3"/>
    <property type="match status" value="1"/>
</dbReference>
<dbReference type="Proteomes" id="UP000265703">
    <property type="component" value="Unassembled WGS sequence"/>
</dbReference>
<name>A0A397SDJ1_9GLOM</name>
<evidence type="ECO:0000256" key="6">
    <source>
        <dbReference type="ARBA" id="ARBA00022618"/>
    </source>
</evidence>
<evidence type="ECO:0000313" key="14">
    <source>
        <dbReference type="Proteomes" id="UP000265703"/>
    </source>
</evidence>
<evidence type="ECO:0000256" key="9">
    <source>
        <dbReference type="ARBA" id="ARBA00022838"/>
    </source>
</evidence>
<keyword evidence="10" id="KW-0206">Cytoskeleton</keyword>
<evidence type="ECO:0000256" key="12">
    <source>
        <dbReference type="ARBA" id="ARBA00023328"/>
    </source>
</evidence>
<dbReference type="AlphaFoldDB" id="A0A397SDJ1"/>
<accession>A0A397SDJ1</accession>
<evidence type="ECO:0000256" key="4">
    <source>
        <dbReference type="ARBA" id="ARBA00022454"/>
    </source>
</evidence>
<comment type="similarity">
    <text evidence="3">Belongs to the SKA3 family.</text>
</comment>
<gene>
    <name evidence="13" type="ORF">C1645_789042</name>
</gene>
<evidence type="ECO:0000256" key="7">
    <source>
        <dbReference type="ARBA" id="ARBA00022701"/>
    </source>
</evidence>
<comment type="subcellular location">
    <subcellularLocation>
        <location evidence="2">Chromosome</location>
        <location evidence="2">Centromere</location>
        <location evidence="2">Kinetochore</location>
    </subcellularLocation>
    <subcellularLocation>
        <location evidence="1">Cytoplasm</location>
        <location evidence="1">Cytoskeleton</location>
        <location evidence="1">Spindle</location>
    </subcellularLocation>
</comment>
<dbReference type="OrthoDB" id="2149471at2759"/>
<dbReference type="EMBL" id="QKYT01000707">
    <property type="protein sequence ID" value="RIA82077.1"/>
    <property type="molecule type" value="Genomic_DNA"/>
</dbReference>
<evidence type="ECO:0000256" key="5">
    <source>
        <dbReference type="ARBA" id="ARBA00022490"/>
    </source>
</evidence>
<organism evidence="13 14">
    <name type="scientific">Glomus cerebriforme</name>
    <dbReference type="NCBI Taxonomy" id="658196"/>
    <lineage>
        <taxon>Eukaryota</taxon>
        <taxon>Fungi</taxon>
        <taxon>Fungi incertae sedis</taxon>
        <taxon>Mucoromycota</taxon>
        <taxon>Glomeromycotina</taxon>
        <taxon>Glomeromycetes</taxon>
        <taxon>Glomerales</taxon>
        <taxon>Glomeraceae</taxon>
        <taxon>Glomus</taxon>
    </lineage>
</organism>
<evidence type="ECO:0000256" key="8">
    <source>
        <dbReference type="ARBA" id="ARBA00022776"/>
    </source>
</evidence>
<dbReference type="GO" id="GO:0005876">
    <property type="term" value="C:spindle microtubule"/>
    <property type="evidence" value="ECO:0007669"/>
    <property type="project" value="TreeGrafter"/>
</dbReference>
<dbReference type="GO" id="GO:0007059">
    <property type="term" value="P:chromosome segregation"/>
    <property type="evidence" value="ECO:0007669"/>
    <property type="project" value="InterPro"/>
</dbReference>
<evidence type="ECO:0000256" key="2">
    <source>
        <dbReference type="ARBA" id="ARBA00004629"/>
    </source>
</evidence>
<sequence>MEEFFTKLIQFGIQLEESCRELRTTIESPALPISSGYQENYFRDMLTQSKSMLNEVNSLENTPNINHHMSDLVLATTDVYEKMQHDISLLEEQLREFGLEGTFVPKSTIAEEKMIESTEGIVQESKSISSDEPSKFHPESEKLTPPVIKTFKRLSTQTQESPTLESFGLSDHALALLKAGTPELIKDYGIKLNSKNSETKFHNEVASNDVTSTSIFEQQQISPRSSFPSLSSDEIPKCTEIRPITKEEMETLGYDIRRQISMEFLNQVIYDINEMVGDKHDMPDFPRQAWNEFTYDELLNEIGVGGTATIDIVLLALITLDRIVSRCSDPDPMKKRYRIL</sequence>
<evidence type="ECO:0000256" key="3">
    <source>
        <dbReference type="ARBA" id="ARBA00007716"/>
    </source>
</evidence>
<keyword evidence="12" id="KW-0137">Centromere</keyword>
<keyword evidence="4" id="KW-0158">Chromosome</keyword>
<keyword evidence="5" id="KW-0963">Cytoplasm</keyword>
<dbReference type="InterPro" id="IPR033341">
    <property type="entry name" value="SKA3"/>
</dbReference>
<dbReference type="GO" id="GO:0051301">
    <property type="term" value="P:cell division"/>
    <property type="evidence" value="ECO:0007669"/>
    <property type="project" value="UniProtKB-KW"/>
</dbReference>
<proteinExistence type="inferred from homology"/>
<evidence type="ECO:0000256" key="11">
    <source>
        <dbReference type="ARBA" id="ARBA00023306"/>
    </source>
</evidence>
<protein>
    <submittedName>
        <fullName evidence="13">Uncharacterized protein</fullName>
    </submittedName>
</protein>
<comment type="caution">
    <text evidence="13">The sequence shown here is derived from an EMBL/GenBank/DDBJ whole genome shotgun (WGS) entry which is preliminary data.</text>
</comment>